<protein>
    <submittedName>
        <fullName evidence="1">Uncharacterized protein</fullName>
    </submittedName>
</protein>
<dbReference type="Gene3D" id="3.30.2000.20">
    <property type="match status" value="1"/>
</dbReference>
<dbReference type="Pfam" id="PF13554">
    <property type="entry name" value="Phage_tail_terminator_5"/>
    <property type="match status" value="1"/>
</dbReference>
<dbReference type="EMBL" id="MT845248">
    <property type="protein sequence ID" value="QNJ59880.1"/>
    <property type="molecule type" value="Genomic_DNA"/>
</dbReference>
<name>A0A7G8LRK8_9VIRU</name>
<proteinExistence type="predicted"/>
<dbReference type="InterPro" id="IPR025395">
    <property type="entry name" value="Phage_tail_terminator-like"/>
</dbReference>
<evidence type="ECO:0000313" key="1">
    <source>
        <dbReference type="EMBL" id="QNJ59880.1"/>
    </source>
</evidence>
<accession>A0A7G8LRK8</accession>
<organism evidence="1">
    <name type="scientific">Bacteriophage sp</name>
    <dbReference type="NCBI Taxonomy" id="38018"/>
    <lineage>
        <taxon>Viruses</taxon>
    </lineage>
</organism>
<reference evidence="1" key="1">
    <citation type="submission" date="2020-07" db="EMBL/GenBank/DDBJ databases">
        <title>DNA virome of the Small Aral Sea.</title>
        <authorList>
            <person name="Alexyuk M.S."/>
            <person name="Bogoyavlenskiy A.P."/>
            <person name="Alexyuk P.G."/>
            <person name="Berezin V.E."/>
        </authorList>
    </citation>
    <scope>NUCLEOTIDE SEQUENCE</scope>
</reference>
<sequence length="140" mass="15134">MTSTYNDIRAAIEGRIAAELAKAPVYPVSYQNIPFTPPNSSPWLQVFLRLGDNAYATLNGPSTGFNKQNGVLVVNVFTPAVAGAALNFTIAERIKDLFDRQTVSGIIFDAASGPNVMVPSAPEPAYYQTQLTITFEAYVD</sequence>